<comment type="subcellular location">
    <subcellularLocation>
        <location evidence="1">Cytoplasm</location>
    </subcellularLocation>
</comment>
<feature type="coiled-coil region" evidence="6">
    <location>
        <begin position="36"/>
        <end position="63"/>
    </location>
</feature>
<keyword evidence="3" id="KW-0132">Cell division</keyword>
<dbReference type="PANTHER" id="PTHR35794:SF1">
    <property type="entry name" value="CELL CYCLE PROTEIN GPSB"/>
    <property type="match status" value="1"/>
</dbReference>
<dbReference type="GO" id="GO:0005737">
    <property type="term" value="C:cytoplasm"/>
    <property type="evidence" value="ECO:0007669"/>
    <property type="project" value="UniProtKB-SubCell"/>
</dbReference>
<dbReference type="InterPro" id="IPR019933">
    <property type="entry name" value="DivIVA_domain"/>
</dbReference>
<keyword evidence="5" id="KW-0131">Cell cycle</keyword>
<dbReference type="InterPro" id="IPR007793">
    <property type="entry name" value="DivIVA_fam"/>
</dbReference>
<keyword evidence="8" id="KW-1185">Reference proteome</keyword>
<evidence type="ECO:0000256" key="5">
    <source>
        <dbReference type="ARBA" id="ARBA00023306"/>
    </source>
</evidence>
<evidence type="ECO:0000256" key="4">
    <source>
        <dbReference type="ARBA" id="ARBA00023054"/>
    </source>
</evidence>
<dbReference type="PANTHER" id="PTHR35794">
    <property type="entry name" value="CELL DIVISION PROTEIN DIVIVA"/>
    <property type="match status" value="1"/>
</dbReference>
<evidence type="ECO:0000256" key="3">
    <source>
        <dbReference type="ARBA" id="ARBA00022618"/>
    </source>
</evidence>
<evidence type="ECO:0000313" key="7">
    <source>
        <dbReference type="EMBL" id="MBD2864237.1"/>
    </source>
</evidence>
<reference evidence="7" key="1">
    <citation type="submission" date="2020-09" db="EMBL/GenBank/DDBJ databases">
        <title>A novel bacterium of genus Paenibacillus, isolated from South China Sea.</title>
        <authorList>
            <person name="Huang H."/>
            <person name="Mo K."/>
            <person name="Hu Y."/>
        </authorList>
    </citation>
    <scope>NUCLEOTIDE SEQUENCE</scope>
    <source>
        <strain evidence="7">IB182363</strain>
    </source>
</reference>
<protein>
    <submittedName>
        <fullName evidence="7">DivIVA domain-containing protein</fullName>
    </submittedName>
</protein>
<dbReference type="GO" id="GO:0051301">
    <property type="term" value="P:cell division"/>
    <property type="evidence" value="ECO:0007669"/>
    <property type="project" value="UniProtKB-KW"/>
</dbReference>
<dbReference type="Pfam" id="PF05103">
    <property type="entry name" value="DivIVA"/>
    <property type="match status" value="1"/>
</dbReference>
<dbReference type="Proteomes" id="UP000639396">
    <property type="component" value="Unassembled WGS sequence"/>
</dbReference>
<proteinExistence type="predicted"/>
<evidence type="ECO:0000256" key="2">
    <source>
        <dbReference type="ARBA" id="ARBA00022490"/>
    </source>
</evidence>
<dbReference type="EMBL" id="JACXJA010000027">
    <property type="protein sequence ID" value="MBD2864237.1"/>
    <property type="molecule type" value="Genomic_DNA"/>
</dbReference>
<keyword evidence="2" id="KW-0963">Cytoplasm</keyword>
<dbReference type="Gene3D" id="6.10.250.660">
    <property type="match status" value="1"/>
</dbReference>
<dbReference type="AlphaFoldDB" id="A0A927CCH0"/>
<name>A0A927CCH0_9BACL</name>
<sequence length="96" mass="11550">MSLSPLDIYNHEFDKQLRGYNEDQVNEYLDIIIKDYERFVVILKELEGKIETLEAQVQERHVESRIEPEDPLSQMQRRLGDLELQVFGERRDGKKW</sequence>
<dbReference type="NCBIfam" id="TIGR03544">
    <property type="entry name" value="DivI1A_domain"/>
    <property type="match status" value="1"/>
</dbReference>
<gene>
    <name evidence="7" type="ORF">IDH45_19830</name>
</gene>
<evidence type="ECO:0000256" key="6">
    <source>
        <dbReference type="SAM" id="Coils"/>
    </source>
</evidence>
<evidence type="ECO:0000313" key="8">
    <source>
        <dbReference type="Proteomes" id="UP000639396"/>
    </source>
</evidence>
<accession>A0A927CCH0</accession>
<evidence type="ECO:0000256" key="1">
    <source>
        <dbReference type="ARBA" id="ARBA00004496"/>
    </source>
</evidence>
<organism evidence="7 8">
    <name type="scientific">Paenibacillus oceani</name>
    <dbReference type="NCBI Taxonomy" id="2772510"/>
    <lineage>
        <taxon>Bacteria</taxon>
        <taxon>Bacillati</taxon>
        <taxon>Bacillota</taxon>
        <taxon>Bacilli</taxon>
        <taxon>Bacillales</taxon>
        <taxon>Paenibacillaceae</taxon>
        <taxon>Paenibacillus</taxon>
    </lineage>
</organism>
<keyword evidence="4 6" id="KW-0175">Coiled coil</keyword>
<comment type="caution">
    <text evidence="7">The sequence shown here is derived from an EMBL/GenBank/DDBJ whole genome shotgun (WGS) entry which is preliminary data.</text>
</comment>